<evidence type="ECO:0000256" key="9">
    <source>
        <dbReference type="ARBA" id="ARBA00023242"/>
    </source>
</evidence>
<dbReference type="SMART" id="SM00225">
    <property type="entry name" value="BTB"/>
    <property type="match status" value="1"/>
</dbReference>
<feature type="region of interest" description="Disordered" evidence="12">
    <location>
        <begin position="251"/>
        <end position="285"/>
    </location>
</feature>
<feature type="domain" description="C2H2-type" evidence="14">
    <location>
        <begin position="314"/>
        <end position="341"/>
    </location>
</feature>
<dbReference type="InterPro" id="IPR036236">
    <property type="entry name" value="Znf_C2H2_sf"/>
</dbReference>
<dbReference type="InterPro" id="IPR000210">
    <property type="entry name" value="BTB/POZ_dom"/>
</dbReference>
<dbReference type="SUPFAM" id="SSF54695">
    <property type="entry name" value="POZ domain"/>
    <property type="match status" value="1"/>
</dbReference>
<dbReference type="PROSITE" id="PS00028">
    <property type="entry name" value="ZINC_FINGER_C2H2_1"/>
    <property type="match status" value="2"/>
</dbReference>
<keyword evidence="4 10" id="KW-0863">Zinc-finger</keyword>
<dbReference type="GO" id="GO:0000981">
    <property type="term" value="F:DNA-binding transcription factor activity, RNA polymerase II-specific"/>
    <property type="evidence" value="ECO:0007669"/>
    <property type="project" value="TreeGrafter"/>
</dbReference>
<gene>
    <name evidence="15" type="ORF">JZ751_022001</name>
</gene>
<dbReference type="FunFam" id="3.30.160.60:FF:000029">
    <property type="entry name" value="GLI family zinc finger 4"/>
    <property type="match status" value="1"/>
</dbReference>
<evidence type="ECO:0000313" key="16">
    <source>
        <dbReference type="Proteomes" id="UP000824540"/>
    </source>
</evidence>
<dbReference type="InterPro" id="IPR013087">
    <property type="entry name" value="Znf_C2H2_type"/>
</dbReference>
<keyword evidence="8" id="KW-0804">Transcription</keyword>
<accession>A0A8T2NM21</accession>
<dbReference type="GO" id="GO:0000978">
    <property type="term" value="F:RNA polymerase II cis-regulatory region sequence-specific DNA binding"/>
    <property type="evidence" value="ECO:0007669"/>
    <property type="project" value="TreeGrafter"/>
</dbReference>
<protein>
    <recommendedName>
        <fullName evidence="17">Myoneurin</fullName>
    </recommendedName>
</protein>
<feature type="compositionally biased region" description="Basic residues" evidence="12">
    <location>
        <begin position="268"/>
        <end position="279"/>
    </location>
</feature>
<keyword evidence="7" id="KW-0238">DNA-binding</keyword>
<organism evidence="15 16">
    <name type="scientific">Albula glossodonta</name>
    <name type="common">roundjaw bonefish</name>
    <dbReference type="NCBI Taxonomy" id="121402"/>
    <lineage>
        <taxon>Eukaryota</taxon>
        <taxon>Metazoa</taxon>
        <taxon>Chordata</taxon>
        <taxon>Craniata</taxon>
        <taxon>Vertebrata</taxon>
        <taxon>Euteleostomi</taxon>
        <taxon>Actinopterygii</taxon>
        <taxon>Neopterygii</taxon>
        <taxon>Teleostei</taxon>
        <taxon>Albuliformes</taxon>
        <taxon>Albulidae</taxon>
        <taxon>Albula</taxon>
    </lineage>
</organism>
<dbReference type="AlphaFoldDB" id="A0A8T2NM21"/>
<evidence type="ECO:0000256" key="7">
    <source>
        <dbReference type="ARBA" id="ARBA00023125"/>
    </source>
</evidence>
<keyword evidence="16" id="KW-1185">Reference proteome</keyword>
<dbReference type="InterPro" id="IPR011333">
    <property type="entry name" value="SKP1/BTB/POZ_sf"/>
</dbReference>
<reference evidence="15" key="1">
    <citation type="thesis" date="2021" institute="BYU ScholarsArchive" country="Provo, UT, USA">
        <title>Applications of and Algorithms for Genome Assembly and Genomic Analyses with an Emphasis on Marine Teleosts.</title>
        <authorList>
            <person name="Pickett B.D."/>
        </authorList>
    </citation>
    <scope>NUCLEOTIDE SEQUENCE</scope>
    <source>
        <strain evidence="15">HI-2016</strain>
    </source>
</reference>
<feature type="domain" description="BTB" evidence="13">
    <location>
        <begin position="24"/>
        <end position="91"/>
    </location>
</feature>
<dbReference type="PROSITE" id="PS50097">
    <property type="entry name" value="BTB"/>
    <property type="match status" value="1"/>
</dbReference>
<dbReference type="InterPro" id="IPR050457">
    <property type="entry name" value="ZnFinger_BTB_dom_contain"/>
</dbReference>
<evidence type="ECO:0000256" key="2">
    <source>
        <dbReference type="ARBA" id="ARBA00022723"/>
    </source>
</evidence>
<feature type="coiled-coil region" evidence="11">
    <location>
        <begin position="405"/>
        <end position="439"/>
    </location>
</feature>
<name>A0A8T2NM21_9TELE</name>
<dbReference type="PANTHER" id="PTHR46105">
    <property type="entry name" value="AGAP004733-PA"/>
    <property type="match status" value="1"/>
</dbReference>
<evidence type="ECO:0000256" key="12">
    <source>
        <dbReference type="SAM" id="MobiDB-lite"/>
    </source>
</evidence>
<dbReference type="PROSITE" id="PS50157">
    <property type="entry name" value="ZINC_FINGER_C2H2_2"/>
    <property type="match status" value="2"/>
</dbReference>
<dbReference type="Pfam" id="PF00096">
    <property type="entry name" value="zf-C2H2"/>
    <property type="match status" value="2"/>
</dbReference>
<dbReference type="OrthoDB" id="427030at2759"/>
<dbReference type="Gene3D" id="3.30.710.10">
    <property type="entry name" value="Potassium Channel Kv1.1, Chain A"/>
    <property type="match status" value="1"/>
</dbReference>
<dbReference type="SUPFAM" id="SSF57667">
    <property type="entry name" value="beta-beta-alpha zinc fingers"/>
    <property type="match status" value="1"/>
</dbReference>
<dbReference type="SMART" id="SM00355">
    <property type="entry name" value="ZnF_C2H2"/>
    <property type="match status" value="2"/>
</dbReference>
<evidence type="ECO:0000256" key="5">
    <source>
        <dbReference type="ARBA" id="ARBA00022833"/>
    </source>
</evidence>
<feature type="compositionally biased region" description="Basic and acidic residues" evidence="12">
    <location>
        <begin position="162"/>
        <end position="175"/>
    </location>
</feature>
<comment type="caution">
    <text evidence="15">The sequence shown here is derived from an EMBL/GenBank/DDBJ whole genome shotgun (WGS) entry which is preliminary data.</text>
</comment>
<keyword evidence="6" id="KW-0805">Transcription regulation</keyword>
<dbReference type="Gene3D" id="3.30.160.60">
    <property type="entry name" value="Classic Zinc Finger"/>
    <property type="match status" value="2"/>
</dbReference>
<dbReference type="Proteomes" id="UP000824540">
    <property type="component" value="Unassembled WGS sequence"/>
</dbReference>
<keyword evidence="11" id="KW-0175">Coiled coil</keyword>
<evidence type="ECO:0000259" key="14">
    <source>
        <dbReference type="PROSITE" id="PS50157"/>
    </source>
</evidence>
<evidence type="ECO:0000259" key="13">
    <source>
        <dbReference type="PROSITE" id="PS50097"/>
    </source>
</evidence>
<evidence type="ECO:0008006" key="17">
    <source>
        <dbReference type="Google" id="ProtNLM"/>
    </source>
</evidence>
<dbReference type="FunFam" id="3.30.160.60:FF:000478">
    <property type="entry name" value="Zinc finger protein 133"/>
    <property type="match status" value="1"/>
</dbReference>
<sequence>MQYLPHGERLLDQLKKQQESGCFCDCTIAIGASRFRAHRNVLAVFSEYFRSQCQNAGDDDVTISLDPEWMTEQVFQGLLNYVYTGNLHVDSDNAEDICKAATFLQMEDVVMLCILVREDIKPICVELSDTSDTQEKDREPESVSPTPDTANDIDMADDEPEPERSDPEPVLEKAEQQQQQVEQEEEVTPKVRVSQRARKPKVMSDGSVLSSCTVLLRKEINRLVKQPKLSCDTPNTAANQELVAIPEDVEWCPPVSEDSQDKPEPPPKRKRGRPRKDRKHSGEKPYECERCGKHFAQASTLTYHMRRHTGEKPYVCDTCGKAFAVSSSLLAHSRKHTGDMSSFCTVCHRNFGSVKELNSHFPCQKVPSDDTGLLPFSQNIPIDHQALLSRTPPGPGTVELLTRAAAVAAEEAAAAAAKLAEAEAAAGAAAAALAAAEARAQARMAAETARAENAVVAAVAGGASVLTAAEADMAASELTTVEAAAVEADAAEAAAAAAAVAAIEDSGAVMVDASGADIDINASTAIAAAADGTDQSQTRIIIFTLE</sequence>
<evidence type="ECO:0000313" key="15">
    <source>
        <dbReference type="EMBL" id="KAG9340081.1"/>
    </source>
</evidence>
<dbReference type="Pfam" id="PF00651">
    <property type="entry name" value="BTB"/>
    <property type="match status" value="1"/>
</dbReference>
<keyword evidence="3" id="KW-0677">Repeat</keyword>
<keyword evidence="9" id="KW-0539">Nucleus</keyword>
<dbReference type="PANTHER" id="PTHR46105:SF5">
    <property type="entry name" value="ZINC FINGER AND BTB DOMAIN-CONTAINING PROTEIN 44 ISOFORM X1"/>
    <property type="match status" value="1"/>
</dbReference>
<evidence type="ECO:0000256" key="1">
    <source>
        <dbReference type="ARBA" id="ARBA00004123"/>
    </source>
</evidence>
<evidence type="ECO:0000256" key="10">
    <source>
        <dbReference type="PROSITE-ProRule" id="PRU00042"/>
    </source>
</evidence>
<keyword evidence="5" id="KW-0862">Zinc</keyword>
<feature type="domain" description="C2H2-type" evidence="14">
    <location>
        <begin position="286"/>
        <end position="313"/>
    </location>
</feature>
<feature type="region of interest" description="Disordered" evidence="12">
    <location>
        <begin position="128"/>
        <end position="205"/>
    </location>
</feature>
<evidence type="ECO:0000256" key="11">
    <source>
        <dbReference type="SAM" id="Coils"/>
    </source>
</evidence>
<evidence type="ECO:0000256" key="3">
    <source>
        <dbReference type="ARBA" id="ARBA00022737"/>
    </source>
</evidence>
<evidence type="ECO:0000256" key="6">
    <source>
        <dbReference type="ARBA" id="ARBA00023015"/>
    </source>
</evidence>
<dbReference type="GO" id="GO:0005634">
    <property type="term" value="C:nucleus"/>
    <property type="evidence" value="ECO:0007669"/>
    <property type="project" value="UniProtKB-SubCell"/>
</dbReference>
<evidence type="ECO:0000256" key="8">
    <source>
        <dbReference type="ARBA" id="ARBA00023163"/>
    </source>
</evidence>
<comment type="subcellular location">
    <subcellularLocation>
        <location evidence="1">Nucleus</location>
    </subcellularLocation>
</comment>
<dbReference type="GO" id="GO:0008270">
    <property type="term" value="F:zinc ion binding"/>
    <property type="evidence" value="ECO:0007669"/>
    <property type="project" value="UniProtKB-KW"/>
</dbReference>
<dbReference type="EMBL" id="JAFBMS010000046">
    <property type="protein sequence ID" value="KAG9340081.1"/>
    <property type="molecule type" value="Genomic_DNA"/>
</dbReference>
<evidence type="ECO:0000256" key="4">
    <source>
        <dbReference type="ARBA" id="ARBA00022771"/>
    </source>
</evidence>
<keyword evidence="2" id="KW-0479">Metal-binding</keyword>
<proteinExistence type="predicted"/>